<dbReference type="EMBL" id="JABXBU010000015">
    <property type="protein sequence ID" value="KAF8787740.1"/>
    <property type="molecule type" value="Genomic_DNA"/>
</dbReference>
<proteinExistence type="predicted"/>
<evidence type="ECO:0000313" key="1">
    <source>
        <dbReference type="EMBL" id="KAF8787740.1"/>
    </source>
</evidence>
<gene>
    <name evidence="1" type="ORF">HNY73_009308</name>
</gene>
<protein>
    <submittedName>
        <fullName evidence="1">Uncharacterized protein</fullName>
    </submittedName>
</protein>
<keyword evidence="2" id="KW-1185">Reference proteome</keyword>
<evidence type="ECO:0000313" key="2">
    <source>
        <dbReference type="Proteomes" id="UP000807504"/>
    </source>
</evidence>
<sequence>MLASFNEKYWRSLDQYNIILDIKEEFGRSKQAQKTHNCLWVTDGRCLYYSRIFMRFDSCHYRTGNYTSEVQQPWSYPEIDNSVEVTVEERKK</sequence>
<reference evidence="1" key="1">
    <citation type="journal article" date="2020" name="bioRxiv">
        <title>Chromosome-level reference genome of the European wasp spider Argiope bruennichi: a resource for studies on range expansion and evolutionary adaptation.</title>
        <authorList>
            <person name="Sheffer M.M."/>
            <person name="Hoppe A."/>
            <person name="Krehenwinkel H."/>
            <person name="Uhl G."/>
            <person name="Kuss A.W."/>
            <person name="Jensen L."/>
            <person name="Jensen C."/>
            <person name="Gillespie R.G."/>
            <person name="Hoff K.J."/>
            <person name="Prost S."/>
        </authorList>
    </citation>
    <scope>NUCLEOTIDE SEQUENCE</scope>
</reference>
<accession>A0A8T0FEN0</accession>
<organism evidence="1 2">
    <name type="scientific">Argiope bruennichi</name>
    <name type="common">Wasp spider</name>
    <name type="synonym">Aranea bruennichi</name>
    <dbReference type="NCBI Taxonomy" id="94029"/>
    <lineage>
        <taxon>Eukaryota</taxon>
        <taxon>Metazoa</taxon>
        <taxon>Ecdysozoa</taxon>
        <taxon>Arthropoda</taxon>
        <taxon>Chelicerata</taxon>
        <taxon>Arachnida</taxon>
        <taxon>Araneae</taxon>
        <taxon>Araneomorphae</taxon>
        <taxon>Entelegynae</taxon>
        <taxon>Araneoidea</taxon>
        <taxon>Araneidae</taxon>
        <taxon>Argiope</taxon>
    </lineage>
</organism>
<dbReference type="AlphaFoldDB" id="A0A8T0FEN0"/>
<dbReference type="Proteomes" id="UP000807504">
    <property type="component" value="Unassembled WGS sequence"/>
</dbReference>
<reference evidence="1" key="2">
    <citation type="submission" date="2020-06" db="EMBL/GenBank/DDBJ databases">
        <authorList>
            <person name="Sheffer M."/>
        </authorList>
    </citation>
    <scope>NUCLEOTIDE SEQUENCE</scope>
</reference>
<comment type="caution">
    <text evidence="1">The sequence shown here is derived from an EMBL/GenBank/DDBJ whole genome shotgun (WGS) entry which is preliminary data.</text>
</comment>
<name>A0A8T0FEN0_ARGBR</name>